<evidence type="ECO:0000313" key="8">
    <source>
        <dbReference type="EMBL" id="KAI7741786.1"/>
    </source>
</evidence>
<gene>
    <name evidence="8" type="ORF">M8C21_000630</name>
</gene>
<keyword evidence="5" id="KW-0539">Nucleus</keyword>
<name>A0AAD5CJP3_AMBAR</name>
<comment type="subcellular location">
    <subcellularLocation>
        <location evidence="1">Nucleus</location>
    </subcellularLocation>
</comment>
<evidence type="ECO:0000256" key="4">
    <source>
        <dbReference type="ARBA" id="ARBA00023163"/>
    </source>
</evidence>
<dbReference type="PANTHER" id="PTHR31221:SF125">
    <property type="entry name" value="WRKY TRANSCRIPTION FACTOR 1"/>
    <property type="match status" value="1"/>
</dbReference>
<evidence type="ECO:0000256" key="6">
    <source>
        <dbReference type="SAM" id="MobiDB-lite"/>
    </source>
</evidence>
<proteinExistence type="predicted"/>
<feature type="compositionally biased region" description="Polar residues" evidence="6">
    <location>
        <begin position="83"/>
        <end position="96"/>
    </location>
</feature>
<feature type="region of interest" description="Disordered" evidence="6">
    <location>
        <begin position="368"/>
        <end position="394"/>
    </location>
</feature>
<dbReference type="SUPFAM" id="SSF118290">
    <property type="entry name" value="WRKY DNA-binding domain"/>
    <property type="match status" value="2"/>
</dbReference>
<feature type="domain" description="WRKY" evidence="7">
    <location>
        <begin position="141"/>
        <end position="188"/>
    </location>
</feature>
<dbReference type="SMART" id="SM00774">
    <property type="entry name" value="WRKY"/>
    <property type="match status" value="2"/>
</dbReference>
<sequence length="394" mass="43180">MDKSSDSLELSNDSNSGDLSNQETKSESTKVKESHDSSNQEGSSTTVQPDKELDAQHDKPTSRNESAGSESVREENTMVITPKNASNTSQQAPASDSDNEKFIVAIRPEKGLDKLPLRRHVDNVTVAQSAHSDQGVTFSKVPEKPTGDGYNWRKYGQKLVKGNTFVRSYYKCTFANCPARKQVERSASVLPLQSKASHEPSEDHSSVLPATSHDQEVSETETQLAVLPVNENNVEADVKANERKSEINNDILSDLKRQKKETFSMSEGIPTKTNCEPRVVVQTTSVVDIVNDGYRWRKYGQKLVKGNHNPRSYYRCTSAGCAAKKHVERSSHDEKVVITTYEGRHDHDMPAGIGAGARPVTQNISGTGTVVGPTSIENDGSRAQAESGSMEMVL</sequence>
<keyword evidence="2" id="KW-0805">Transcription regulation</keyword>
<dbReference type="InterPro" id="IPR036576">
    <property type="entry name" value="WRKY_dom_sf"/>
</dbReference>
<dbReference type="Gene3D" id="2.20.25.80">
    <property type="entry name" value="WRKY domain"/>
    <property type="match status" value="2"/>
</dbReference>
<dbReference type="Pfam" id="PF03106">
    <property type="entry name" value="WRKY"/>
    <property type="match status" value="2"/>
</dbReference>
<accession>A0AAD5CJP3</accession>
<dbReference type="PROSITE" id="PS50811">
    <property type="entry name" value="WRKY"/>
    <property type="match status" value="2"/>
</dbReference>
<evidence type="ECO:0000256" key="5">
    <source>
        <dbReference type="ARBA" id="ARBA00023242"/>
    </source>
</evidence>
<evidence type="ECO:0000256" key="1">
    <source>
        <dbReference type="ARBA" id="ARBA00004123"/>
    </source>
</evidence>
<comment type="caution">
    <text evidence="8">The sequence shown here is derived from an EMBL/GenBank/DDBJ whole genome shotgun (WGS) entry which is preliminary data.</text>
</comment>
<evidence type="ECO:0000256" key="3">
    <source>
        <dbReference type="ARBA" id="ARBA00023125"/>
    </source>
</evidence>
<feature type="compositionally biased region" description="Polar residues" evidence="6">
    <location>
        <begin position="39"/>
        <end position="48"/>
    </location>
</feature>
<keyword evidence="9" id="KW-1185">Reference proteome</keyword>
<keyword evidence="3" id="KW-0238">DNA-binding</keyword>
<dbReference type="AlphaFoldDB" id="A0AAD5CJP3"/>
<dbReference type="GO" id="GO:0005634">
    <property type="term" value="C:nucleus"/>
    <property type="evidence" value="ECO:0007669"/>
    <property type="project" value="UniProtKB-SubCell"/>
</dbReference>
<dbReference type="FunFam" id="2.20.25.80:FF:000003">
    <property type="entry name" value="WRKY transcription factor 57"/>
    <property type="match status" value="1"/>
</dbReference>
<feature type="region of interest" description="Disordered" evidence="6">
    <location>
        <begin position="188"/>
        <end position="218"/>
    </location>
</feature>
<feature type="domain" description="WRKY" evidence="7">
    <location>
        <begin position="285"/>
        <end position="350"/>
    </location>
</feature>
<feature type="compositionally biased region" description="Basic and acidic residues" evidence="6">
    <location>
        <begin position="196"/>
        <end position="205"/>
    </location>
</feature>
<dbReference type="InterPro" id="IPR003657">
    <property type="entry name" value="WRKY_dom"/>
</dbReference>
<dbReference type="PANTHER" id="PTHR31221">
    <property type="entry name" value="WRKY TRANSCRIPTION FACTOR PROTEIN 1-RELATED"/>
    <property type="match status" value="1"/>
</dbReference>
<feature type="compositionally biased region" description="Basic and acidic residues" evidence="6">
    <location>
        <begin position="49"/>
        <end position="62"/>
    </location>
</feature>
<reference evidence="8" key="1">
    <citation type="submission" date="2022-06" db="EMBL/GenBank/DDBJ databases">
        <title>Uncovering the hologenomic basis of an extraordinary plant invasion.</title>
        <authorList>
            <person name="Bieker V.C."/>
            <person name="Martin M.D."/>
            <person name="Gilbert T."/>
            <person name="Hodgins K."/>
            <person name="Battlay P."/>
            <person name="Petersen B."/>
            <person name="Wilson J."/>
        </authorList>
    </citation>
    <scope>NUCLEOTIDE SEQUENCE</scope>
    <source>
        <strain evidence="8">AA19_3_7</strain>
        <tissue evidence="8">Leaf</tissue>
    </source>
</reference>
<dbReference type="GO" id="GO:0003700">
    <property type="term" value="F:DNA-binding transcription factor activity"/>
    <property type="evidence" value="ECO:0007669"/>
    <property type="project" value="InterPro"/>
</dbReference>
<keyword evidence="4" id="KW-0804">Transcription</keyword>
<feature type="non-terminal residue" evidence="8">
    <location>
        <position position="394"/>
    </location>
</feature>
<evidence type="ECO:0000313" key="9">
    <source>
        <dbReference type="Proteomes" id="UP001206925"/>
    </source>
</evidence>
<feature type="compositionally biased region" description="Low complexity" evidence="6">
    <location>
        <begin position="7"/>
        <end position="21"/>
    </location>
</feature>
<dbReference type="InterPro" id="IPR044810">
    <property type="entry name" value="WRKY_plant"/>
</dbReference>
<dbReference type="GO" id="GO:0043565">
    <property type="term" value="F:sequence-specific DNA binding"/>
    <property type="evidence" value="ECO:0007669"/>
    <property type="project" value="InterPro"/>
</dbReference>
<evidence type="ECO:0000259" key="7">
    <source>
        <dbReference type="PROSITE" id="PS50811"/>
    </source>
</evidence>
<organism evidence="8 9">
    <name type="scientific">Ambrosia artemisiifolia</name>
    <name type="common">Common ragweed</name>
    <dbReference type="NCBI Taxonomy" id="4212"/>
    <lineage>
        <taxon>Eukaryota</taxon>
        <taxon>Viridiplantae</taxon>
        <taxon>Streptophyta</taxon>
        <taxon>Embryophyta</taxon>
        <taxon>Tracheophyta</taxon>
        <taxon>Spermatophyta</taxon>
        <taxon>Magnoliopsida</taxon>
        <taxon>eudicotyledons</taxon>
        <taxon>Gunneridae</taxon>
        <taxon>Pentapetalae</taxon>
        <taxon>asterids</taxon>
        <taxon>campanulids</taxon>
        <taxon>Asterales</taxon>
        <taxon>Asteraceae</taxon>
        <taxon>Asteroideae</taxon>
        <taxon>Heliantheae alliance</taxon>
        <taxon>Heliantheae</taxon>
        <taxon>Ambrosia</taxon>
    </lineage>
</organism>
<dbReference type="Proteomes" id="UP001206925">
    <property type="component" value="Unassembled WGS sequence"/>
</dbReference>
<feature type="compositionally biased region" description="Basic and acidic residues" evidence="6">
    <location>
        <begin position="24"/>
        <end position="38"/>
    </location>
</feature>
<dbReference type="EMBL" id="JAMZMK010008134">
    <property type="protein sequence ID" value="KAI7741786.1"/>
    <property type="molecule type" value="Genomic_DNA"/>
</dbReference>
<evidence type="ECO:0000256" key="2">
    <source>
        <dbReference type="ARBA" id="ARBA00023015"/>
    </source>
</evidence>
<protein>
    <recommendedName>
        <fullName evidence="7">WRKY domain-containing protein</fullName>
    </recommendedName>
</protein>
<feature type="region of interest" description="Disordered" evidence="6">
    <location>
        <begin position="1"/>
        <end position="98"/>
    </location>
</feature>